<dbReference type="SUPFAM" id="SSF56219">
    <property type="entry name" value="DNase I-like"/>
    <property type="match status" value="1"/>
</dbReference>
<reference evidence="3" key="1">
    <citation type="submission" date="2013-03" db="EMBL/GenBank/DDBJ databases">
        <title>The Genome Sequence of Anopheles dirus WRAIR2.</title>
        <authorList>
            <consortium name="The Broad Institute Genomics Platform"/>
            <person name="Neafsey D.E."/>
            <person name="Walton C."/>
            <person name="Walker B."/>
            <person name="Young S.K."/>
            <person name="Zeng Q."/>
            <person name="Gargeya S."/>
            <person name="Fitzgerald M."/>
            <person name="Haas B."/>
            <person name="Abouelleil A."/>
            <person name="Allen A.W."/>
            <person name="Alvarado L."/>
            <person name="Arachchi H.M."/>
            <person name="Berlin A.M."/>
            <person name="Chapman S.B."/>
            <person name="Gainer-Dewar J."/>
            <person name="Goldberg J."/>
            <person name="Griggs A."/>
            <person name="Gujja S."/>
            <person name="Hansen M."/>
            <person name="Howarth C."/>
            <person name="Imamovic A."/>
            <person name="Ireland A."/>
            <person name="Larimer J."/>
            <person name="McCowan C."/>
            <person name="Murphy C."/>
            <person name="Pearson M."/>
            <person name="Poon T.W."/>
            <person name="Priest M."/>
            <person name="Roberts A."/>
            <person name="Saif S."/>
            <person name="Shea T."/>
            <person name="Sisk P."/>
            <person name="Sykes S."/>
            <person name="Wortman J."/>
            <person name="Nusbaum C."/>
            <person name="Birren B."/>
        </authorList>
    </citation>
    <scope>NUCLEOTIDE SEQUENCE [LARGE SCALE GENOMIC DNA]</scope>
    <source>
        <strain evidence="3">WRAIR2</strain>
    </source>
</reference>
<proteinExistence type="predicted"/>
<dbReference type="Gene3D" id="3.60.10.10">
    <property type="entry name" value="Endonuclease/exonuclease/phosphatase"/>
    <property type="match status" value="1"/>
</dbReference>
<keyword evidence="3" id="KW-1185">Reference proteome</keyword>
<evidence type="ECO:0000259" key="1">
    <source>
        <dbReference type="Pfam" id="PF14529"/>
    </source>
</evidence>
<protein>
    <submittedName>
        <fullName evidence="2">Endo/exonuclease/phosphatase domain-containing protein</fullName>
    </submittedName>
</protein>
<dbReference type="Pfam" id="PF14529">
    <property type="entry name" value="Exo_endo_phos_2"/>
    <property type="match status" value="1"/>
</dbReference>
<accession>A0A182NY75</accession>
<reference evidence="2" key="2">
    <citation type="submission" date="2020-05" db="UniProtKB">
        <authorList>
            <consortium name="EnsemblMetazoa"/>
        </authorList>
    </citation>
    <scope>IDENTIFICATION</scope>
    <source>
        <strain evidence="2">WRAIR2</strain>
    </source>
</reference>
<organism evidence="2 3">
    <name type="scientific">Anopheles dirus</name>
    <dbReference type="NCBI Taxonomy" id="7168"/>
    <lineage>
        <taxon>Eukaryota</taxon>
        <taxon>Metazoa</taxon>
        <taxon>Ecdysozoa</taxon>
        <taxon>Arthropoda</taxon>
        <taxon>Hexapoda</taxon>
        <taxon>Insecta</taxon>
        <taxon>Pterygota</taxon>
        <taxon>Neoptera</taxon>
        <taxon>Endopterygota</taxon>
        <taxon>Diptera</taxon>
        <taxon>Nematocera</taxon>
        <taxon>Culicoidea</taxon>
        <taxon>Culicidae</taxon>
        <taxon>Anophelinae</taxon>
        <taxon>Anopheles</taxon>
    </lineage>
</organism>
<dbReference type="GO" id="GO:0003824">
    <property type="term" value="F:catalytic activity"/>
    <property type="evidence" value="ECO:0007669"/>
    <property type="project" value="InterPro"/>
</dbReference>
<dbReference type="InterPro" id="IPR036691">
    <property type="entry name" value="Endo/exonu/phosph_ase_sf"/>
</dbReference>
<dbReference type="VEuPathDB" id="VectorBase:ADIR014780"/>
<evidence type="ECO:0000313" key="2">
    <source>
        <dbReference type="EnsemblMetazoa" id="ADIR014780-PA"/>
    </source>
</evidence>
<dbReference type="AlphaFoldDB" id="A0A182NY75"/>
<feature type="domain" description="Endonuclease/exonuclease/phosphatase" evidence="1">
    <location>
        <begin position="6"/>
        <end position="115"/>
    </location>
</feature>
<evidence type="ECO:0000313" key="3">
    <source>
        <dbReference type="Proteomes" id="UP000075884"/>
    </source>
</evidence>
<dbReference type="InterPro" id="IPR005135">
    <property type="entry name" value="Endo/exonuclease/phosphatase"/>
</dbReference>
<dbReference type="STRING" id="7168.A0A182NY75"/>
<dbReference type="Proteomes" id="UP000075884">
    <property type="component" value="Unassembled WGS sequence"/>
</dbReference>
<name>A0A182NY75_9DIPT</name>
<dbReference type="EnsemblMetazoa" id="ADIR014780-RA">
    <property type="protein sequence ID" value="ADIR014780-PA"/>
    <property type="gene ID" value="ADIR014780"/>
</dbReference>
<sequence>MGVPQFEELLQRIEVVASGHSRVLLLGDFNAWHAAWGSRRSNTKGEELFQLATELGLEVLNLGREATFLGNGVARPSIVDVAFASEAISRSDLVGDPMRQWRTLQKYSYSDHVYLR</sequence>